<evidence type="ECO:0000313" key="5">
    <source>
        <dbReference type="Proteomes" id="UP000007110"/>
    </source>
</evidence>
<dbReference type="SUPFAM" id="SSF81901">
    <property type="entry name" value="HCP-like"/>
    <property type="match status" value="1"/>
</dbReference>
<name>A0A7M7PHG4_STRPU</name>
<dbReference type="OMA" id="PGCINAG"/>
<dbReference type="InterPro" id="IPR006597">
    <property type="entry name" value="Sel1-like"/>
</dbReference>
<dbReference type="Proteomes" id="UP000007110">
    <property type="component" value="Unassembled WGS sequence"/>
</dbReference>
<keyword evidence="3" id="KW-0175">Coiled coil</keyword>
<reference evidence="5" key="1">
    <citation type="submission" date="2015-02" db="EMBL/GenBank/DDBJ databases">
        <title>Genome sequencing for Strongylocentrotus purpuratus.</title>
        <authorList>
            <person name="Murali S."/>
            <person name="Liu Y."/>
            <person name="Vee V."/>
            <person name="English A."/>
            <person name="Wang M."/>
            <person name="Skinner E."/>
            <person name="Han Y."/>
            <person name="Muzny D.M."/>
            <person name="Worley K.C."/>
            <person name="Gibbs R.A."/>
        </authorList>
    </citation>
    <scope>NUCLEOTIDE SEQUENCE</scope>
</reference>
<dbReference type="AlphaFoldDB" id="A0A7M7PHG4"/>
<dbReference type="PANTHER" id="PTHR13891">
    <property type="entry name" value="CYTOCHROME C OXIDASE ASSEMBLY FACTOR 7"/>
    <property type="match status" value="1"/>
</dbReference>
<dbReference type="GeneID" id="583420"/>
<evidence type="ECO:0000256" key="2">
    <source>
        <dbReference type="ARBA" id="ARBA00022737"/>
    </source>
</evidence>
<reference evidence="4" key="2">
    <citation type="submission" date="2021-01" db="UniProtKB">
        <authorList>
            <consortium name="EnsemblMetazoa"/>
        </authorList>
    </citation>
    <scope>IDENTIFICATION</scope>
</reference>
<feature type="coiled-coil region" evidence="3">
    <location>
        <begin position="198"/>
        <end position="225"/>
    </location>
</feature>
<keyword evidence="5" id="KW-1185">Reference proteome</keyword>
<organism evidence="4 5">
    <name type="scientific">Strongylocentrotus purpuratus</name>
    <name type="common">Purple sea urchin</name>
    <dbReference type="NCBI Taxonomy" id="7668"/>
    <lineage>
        <taxon>Eukaryota</taxon>
        <taxon>Metazoa</taxon>
        <taxon>Echinodermata</taxon>
        <taxon>Eleutherozoa</taxon>
        <taxon>Echinozoa</taxon>
        <taxon>Echinoidea</taxon>
        <taxon>Euechinoidea</taxon>
        <taxon>Echinacea</taxon>
        <taxon>Camarodonta</taxon>
        <taxon>Echinidea</taxon>
        <taxon>Strongylocentrotidae</taxon>
        <taxon>Strongylocentrotus</taxon>
    </lineage>
</organism>
<dbReference type="SMART" id="SM00671">
    <property type="entry name" value="SEL1"/>
    <property type="match status" value="5"/>
</dbReference>
<dbReference type="FunCoup" id="A0A7M7PHG4">
    <property type="interactions" value="746"/>
</dbReference>
<evidence type="ECO:0000256" key="3">
    <source>
        <dbReference type="SAM" id="Coils"/>
    </source>
</evidence>
<evidence type="ECO:0000313" key="4">
    <source>
        <dbReference type="EnsemblMetazoa" id="XP_030849366"/>
    </source>
</evidence>
<dbReference type="OrthoDB" id="272077at2759"/>
<evidence type="ECO:0008006" key="6">
    <source>
        <dbReference type="Google" id="ProtNLM"/>
    </source>
</evidence>
<dbReference type="RefSeq" id="XP_030849366.1">
    <property type="nucleotide sequence ID" value="XM_030993506.1"/>
</dbReference>
<dbReference type="PANTHER" id="PTHR13891:SF1">
    <property type="entry name" value="CYTOCHROME C OXIDASE ASSEMBLY FACTOR 7"/>
    <property type="match status" value="1"/>
</dbReference>
<sequence>MFNVDFKNEDEVKDYIKNVGTEYSFQCYKEKTPDGCFRLGDFFAGVKNDFPQAAKAYQLSCDDFDHPRGCSKTGAYYLYGKGFEKNKEKALHYFIKGCDLGNQDACFGAGSVFMSSKKGTPDSELKQDRDKGLKLLETACKKDHQASCFNLSAVYLKGLGGMEKDMKKAIEYSTRSCELGHMYGCVNASRMYKLGDGIAKNEALANKYKERAKTLHDEAKETNRQLHFGQTS</sequence>
<dbReference type="Gene3D" id="1.25.40.10">
    <property type="entry name" value="Tetratricopeptide repeat domain"/>
    <property type="match status" value="1"/>
</dbReference>
<dbReference type="EnsemblMetazoa" id="XM_030993506">
    <property type="protein sequence ID" value="XP_030849366"/>
    <property type="gene ID" value="LOC583420"/>
</dbReference>
<dbReference type="InterPro" id="IPR040239">
    <property type="entry name" value="HcpB-like"/>
</dbReference>
<protein>
    <recommendedName>
        <fullName evidence="6">Cytochrome c oxidase assembly factor 7</fullName>
    </recommendedName>
</protein>
<dbReference type="InterPro" id="IPR011990">
    <property type="entry name" value="TPR-like_helical_dom_sf"/>
</dbReference>
<evidence type="ECO:0000256" key="1">
    <source>
        <dbReference type="ARBA" id="ARBA00008486"/>
    </source>
</evidence>
<proteinExistence type="inferred from homology"/>
<dbReference type="InParanoid" id="A0A7M7PHG4"/>
<keyword evidence="2" id="KW-0677">Repeat</keyword>
<accession>A0A7M7PHG4</accession>
<comment type="similarity">
    <text evidence="1">Belongs to the hcp beta-lactamase family.</text>
</comment>
<dbReference type="KEGG" id="spu:583420"/>
<dbReference type="GO" id="GO:0005758">
    <property type="term" value="C:mitochondrial intermembrane space"/>
    <property type="evidence" value="ECO:0000318"/>
    <property type="project" value="GO_Central"/>
</dbReference>
<dbReference type="Pfam" id="PF08238">
    <property type="entry name" value="Sel1"/>
    <property type="match status" value="5"/>
</dbReference>